<evidence type="ECO:0000313" key="13">
    <source>
        <dbReference type="EMBL" id="SFC16931.1"/>
    </source>
</evidence>
<dbReference type="GO" id="GO:0005886">
    <property type="term" value="C:plasma membrane"/>
    <property type="evidence" value="ECO:0007669"/>
    <property type="project" value="UniProtKB-SubCell"/>
</dbReference>
<dbReference type="NCBIfam" id="TIGR03141">
    <property type="entry name" value="cytochro_ccmD"/>
    <property type="match status" value="1"/>
</dbReference>
<evidence type="ECO:0000256" key="5">
    <source>
        <dbReference type="ARBA" id="ARBA00022448"/>
    </source>
</evidence>
<evidence type="ECO:0000256" key="6">
    <source>
        <dbReference type="ARBA" id="ARBA00022475"/>
    </source>
</evidence>
<comment type="function">
    <text evidence="1 12">Required for the export of heme to the periplasm for the biogenesis of c-type cytochromes.</text>
</comment>
<dbReference type="InterPro" id="IPR052075">
    <property type="entry name" value="Heme_exporter_D"/>
</dbReference>
<gene>
    <name evidence="13" type="ORF">SAMN05660443_1712</name>
</gene>
<keyword evidence="14" id="KW-1185">Reference proteome</keyword>
<evidence type="ECO:0000256" key="2">
    <source>
        <dbReference type="ARBA" id="ARBA00004377"/>
    </source>
</evidence>
<evidence type="ECO:0000313" key="14">
    <source>
        <dbReference type="Proteomes" id="UP000199058"/>
    </source>
</evidence>
<keyword evidence="8 12" id="KW-0812">Transmembrane</keyword>
<accession>A0A1I1GZG5</accession>
<proteinExistence type="inferred from homology"/>
<protein>
    <recommendedName>
        <fullName evidence="4 12">Heme exporter protein D</fullName>
    </recommendedName>
</protein>
<evidence type="ECO:0000256" key="12">
    <source>
        <dbReference type="RuleBase" id="RU363101"/>
    </source>
</evidence>
<dbReference type="GO" id="GO:0015886">
    <property type="term" value="P:heme transport"/>
    <property type="evidence" value="ECO:0007669"/>
    <property type="project" value="InterPro"/>
</dbReference>
<evidence type="ECO:0000256" key="9">
    <source>
        <dbReference type="ARBA" id="ARBA00022748"/>
    </source>
</evidence>
<keyword evidence="11 12" id="KW-0472">Membrane</keyword>
<dbReference type="Proteomes" id="UP000199058">
    <property type="component" value="Unassembled WGS sequence"/>
</dbReference>
<keyword evidence="5 12" id="KW-0813">Transport</keyword>
<evidence type="ECO:0000256" key="4">
    <source>
        <dbReference type="ARBA" id="ARBA00016461"/>
    </source>
</evidence>
<dbReference type="Pfam" id="PF04995">
    <property type="entry name" value="CcmD"/>
    <property type="match status" value="1"/>
</dbReference>
<dbReference type="RefSeq" id="WP_091962011.1">
    <property type="nucleotide sequence ID" value="NZ_FOLH01000003.1"/>
</dbReference>
<organism evidence="13 14">
    <name type="scientific">Marinospirillum celere</name>
    <dbReference type="NCBI Taxonomy" id="1122252"/>
    <lineage>
        <taxon>Bacteria</taxon>
        <taxon>Pseudomonadati</taxon>
        <taxon>Pseudomonadota</taxon>
        <taxon>Gammaproteobacteria</taxon>
        <taxon>Oceanospirillales</taxon>
        <taxon>Oceanospirillaceae</taxon>
        <taxon>Marinospirillum</taxon>
    </lineage>
</organism>
<feature type="transmembrane region" description="Helical" evidence="12">
    <location>
        <begin position="20"/>
        <end position="41"/>
    </location>
</feature>
<keyword evidence="6 12" id="KW-1003">Cell membrane</keyword>
<comment type="similarity">
    <text evidence="3 12">Belongs to the CcmD/CycX/HelD family.</text>
</comment>
<dbReference type="PANTHER" id="PTHR37531:SF1">
    <property type="entry name" value="HEME EXPORTER PROTEIN D"/>
    <property type="match status" value="1"/>
</dbReference>
<dbReference type="GO" id="GO:0017004">
    <property type="term" value="P:cytochrome complex assembly"/>
    <property type="evidence" value="ECO:0007669"/>
    <property type="project" value="UniProtKB-KW"/>
</dbReference>
<dbReference type="STRING" id="1122252.SAMN05660443_1712"/>
<evidence type="ECO:0000256" key="10">
    <source>
        <dbReference type="ARBA" id="ARBA00022989"/>
    </source>
</evidence>
<comment type="subcellular location">
    <subcellularLocation>
        <location evidence="2 12">Cell inner membrane</location>
        <topology evidence="2 12">Single-pass membrane protein</topology>
    </subcellularLocation>
</comment>
<dbReference type="EMBL" id="FOLH01000003">
    <property type="protein sequence ID" value="SFC16931.1"/>
    <property type="molecule type" value="Genomic_DNA"/>
</dbReference>
<dbReference type="AlphaFoldDB" id="A0A1I1GZG5"/>
<evidence type="ECO:0000256" key="8">
    <source>
        <dbReference type="ARBA" id="ARBA00022692"/>
    </source>
</evidence>
<keyword evidence="9 12" id="KW-0201">Cytochrome c-type biogenesis</keyword>
<name>A0A1I1GZG5_9GAMM</name>
<evidence type="ECO:0000256" key="1">
    <source>
        <dbReference type="ARBA" id="ARBA00002442"/>
    </source>
</evidence>
<sequence>MYFDSLSDFFNMGGHALYVWSAFAISLLLMLLNIILPWWNFKATRLQLQRQLRREAKQQANSSITEQQGEQV</sequence>
<evidence type="ECO:0000256" key="11">
    <source>
        <dbReference type="ARBA" id="ARBA00023136"/>
    </source>
</evidence>
<reference evidence="13 14" key="1">
    <citation type="submission" date="2016-10" db="EMBL/GenBank/DDBJ databases">
        <authorList>
            <person name="de Groot N.N."/>
        </authorList>
    </citation>
    <scope>NUCLEOTIDE SEQUENCE [LARGE SCALE GENOMIC DNA]</scope>
    <source>
        <strain evidence="13 14">DSM 18438</strain>
    </source>
</reference>
<keyword evidence="7 12" id="KW-0997">Cell inner membrane</keyword>
<keyword evidence="10 12" id="KW-1133">Transmembrane helix</keyword>
<evidence type="ECO:0000256" key="3">
    <source>
        <dbReference type="ARBA" id="ARBA00008741"/>
    </source>
</evidence>
<dbReference type="PANTHER" id="PTHR37531">
    <property type="entry name" value="HEME EXPORTER PROTEIN D"/>
    <property type="match status" value="1"/>
</dbReference>
<evidence type="ECO:0000256" key="7">
    <source>
        <dbReference type="ARBA" id="ARBA00022519"/>
    </source>
</evidence>
<dbReference type="InterPro" id="IPR007078">
    <property type="entry name" value="Haem_export_protD_CcmD"/>
</dbReference>
<dbReference type="GO" id="GO:1903607">
    <property type="term" value="P:cytochrome c biosynthetic process"/>
    <property type="evidence" value="ECO:0007669"/>
    <property type="project" value="TreeGrafter"/>
</dbReference>